<evidence type="ECO:0000313" key="8">
    <source>
        <dbReference type="EMBL" id="PLW83994.1"/>
    </source>
</evidence>
<dbReference type="PROSITE" id="PS00588">
    <property type="entry name" value="FLAGELLA_BB_ROD"/>
    <property type="match status" value="1"/>
</dbReference>
<evidence type="ECO:0000259" key="7">
    <source>
        <dbReference type="Pfam" id="PF00460"/>
    </source>
</evidence>
<sequence length="134" mass="14514">MSFNLDNYFGVHQDALTLRSQRNTVIANNLANADTPGFKSRDMDFREALANAGTQVGSGTRLRVTDGQHLGAGPADQVTLKYRIPLQPSQDGNTVEADREQAAFAENSVRYQASLQFLTGRITSIISALKGGNN</sequence>
<keyword evidence="8" id="KW-0966">Cell projection</keyword>
<comment type="caution">
    <text evidence="8">The sequence shown here is derived from an EMBL/GenBank/DDBJ whole genome shotgun (WGS) entry which is preliminary data.</text>
</comment>
<proteinExistence type="inferred from homology"/>
<evidence type="ECO:0000256" key="6">
    <source>
        <dbReference type="PIRNR" id="PIRNR002889"/>
    </source>
</evidence>
<comment type="subcellular location">
    <subcellularLocation>
        <location evidence="1 6">Bacterial flagellum basal body</location>
    </subcellularLocation>
</comment>
<dbReference type="Proteomes" id="UP000234845">
    <property type="component" value="Unassembled WGS sequence"/>
</dbReference>
<comment type="function">
    <text evidence="5 6">Structural component of flagellum, the bacterial motility apparatus. Part of the rod structure of flagellar basal body.</text>
</comment>
<comment type="similarity">
    <text evidence="2 6">Belongs to the flagella basal body rod proteins family.</text>
</comment>
<dbReference type="GO" id="GO:0071978">
    <property type="term" value="P:bacterial-type flagellum-dependent swarming motility"/>
    <property type="evidence" value="ECO:0007669"/>
    <property type="project" value="TreeGrafter"/>
</dbReference>
<dbReference type="OrthoDB" id="9788334at2"/>
<dbReference type="PIRSF" id="PIRSF002889">
    <property type="entry name" value="Rod_FlgB"/>
    <property type="match status" value="1"/>
</dbReference>
<comment type="subunit">
    <text evidence="6">The basal body constitutes a major portion of the flagellar organelle and consists of a number of rings mounted on a central rod.</text>
</comment>
<feature type="domain" description="Flagellar basal body rod protein N-terminal" evidence="7">
    <location>
        <begin position="11"/>
        <end position="39"/>
    </location>
</feature>
<keyword evidence="9" id="KW-1185">Reference proteome</keyword>
<accession>A0A2N5Y6G6</accession>
<dbReference type="Pfam" id="PF00460">
    <property type="entry name" value="Flg_bb_rod"/>
    <property type="match status" value="1"/>
</dbReference>
<evidence type="ECO:0000256" key="2">
    <source>
        <dbReference type="ARBA" id="ARBA00009677"/>
    </source>
</evidence>
<name>A0A2N5Y6G6_9GAMM</name>
<gene>
    <name evidence="8" type="primary">flgB</name>
    <name evidence="8" type="ORF">CWI75_01175</name>
</gene>
<protein>
    <recommendedName>
        <fullName evidence="3 6">Flagellar basal body rod protein FlgB</fullName>
    </recommendedName>
</protein>
<dbReference type="RefSeq" id="WP_101519631.1">
    <property type="nucleotide sequence ID" value="NZ_PKLZ01000001.1"/>
</dbReference>
<dbReference type="PANTHER" id="PTHR30435:SF12">
    <property type="entry name" value="FLAGELLAR BASAL BODY ROD PROTEIN FLGB"/>
    <property type="match status" value="1"/>
</dbReference>
<keyword evidence="4 6" id="KW-0975">Bacterial flagellum</keyword>
<keyword evidence="8" id="KW-0282">Flagellum</keyword>
<evidence type="ECO:0000256" key="4">
    <source>
        <dbReference type="ARBA" id="ARBA00023143"/>
    </source>
</evidence>
<dbReference type="NCBIfam" id="TIGR01396">
    <property type="entry name" value="FlgB"/>
    <property type="match status" value="1"/>
</dbReference>
<evidence type="ECO:0000256" key="5">
    <source>
        <dbReference type="ARBA" id="ARBA00024934"/>
    </source>
</evidence>
<keyword evidence="8" id="KW-0969">Cilium</keyword>
<dbReference type="InterPro" id="IPR006300">
    <property type="entry name" value="FlgB"/>
</dbReference>
<dbReference type="AlphaFoldDB" id="A0A2N5Y6G6"/>
<dbReference type="GO" id="GO:0030694">
    <property type="term" value="C:bacterial-type flagellum basal body, rod"/>
    <property type="evidence" value="ECO:0007669"/>
    <property type="project" value="InterPro"/>
</dbReference>
<evidence type="ECO:0000313" key="9">
    <source>
        <dbReference type="Proteomes" id="UP000234845"/>
    </source>
</evidence>
<reference evidence="9" key="1">
    <citation type="submission" date="2017-11" db="EMBL/GenBank/DDBJ databases">
        <title>The draft genome sequence of Chromatocurvus sp. F02.</title>
        <authorList>
            <person name="Du Z.-J."/>
            <person name="Chang Y.-Q."/>
        </authorList>
    </citation>
    <scope>NUCLEOTIDE SEQUENCE [LARGE SCALE GENOMIC DNA]</scope>
    <source>
        <strain evidence="9">F02</strain>
    </source>
</reference>
<dbReference type="InterPro" id="IPR019776">
    <property type="entry name" value="Flagellar_basal_body_rod_CS"/>
</dbReference>
<dbReference type="InterPro" id="IPR001444">
    <property type="entry name" value="Flag_bb_rod_N"/>
</dbReference>
<evidence type="ECO:0000256" key="3">
    <source>
        <dbReference type="ARBA" id="ARBA00014376"/>
    </source>
</evidence>
<dbReference type="PANTHER" id="PTHR30435">
    <property type="entry name" value="FLAGELLAR PROTEIN"/>
    <property type="match status" value="1"/>
</dbReference>
<organism evidence="8 9">
    <name type="scientific">Kineobactrum sediminis</name>
    <dbReference type="NCBI Taxonomy" id="1905677"/>
    <lineage>
        <taxon>Bacteria</taxon>
        <taxon>Pseudomonadati</taxon>
        <taxon>Pseudomonadota</taxon>
        <taxon>Gammaproteobacteria</taxon>
        <taxon>Cellvibrionales</taxon>
        <taxon>Halieaceae</taxon>
        <taxon>Kineobactrum</taxon>
    </lineage>
</organism>
<dbReference type="EMBL" id="PKLZ01000001">
    <property type="protein sequence ID" value="PLW83994.1"/>
    <property type="molecule type" value="Genomic_DNA"/>
</dbReference>
<evidence type="ECO:0000256" key="1">
    <source>
        <dbReference type="ARBA" id="ARBA00004117"/>
    </source>
</evidence>